<name>A0A0S2TBL2_9GAMM</name>
<gene>
    <name evidence="3" type="ORF">Tel_04840</name>
</gene>
<dbReference type="KEGG" id="tee:Tel_04840"/>
<evidence type="ECO:0000313" key="4">
    <source>
        <dbReference type="Proteomes" id="UP000055136"/>
    </source>
</evidence>
<dbReference type="EMBL" id="CP013099">
    <property type="protein sequence ID" value="ALP52526.1"/>
    <property type="molecule type" value="Genomic_DNA"/>
</dbReference>
<protein>
    <submittedName>
        <fullName evidence="3">Oxidoreductase</fullName>
    </submittedName>
</protein>
<sequence length="282" mass="31372">MNSPKSILISGCSSGIGHCVAHGLKQRGYRVFATARKSEDVEKLKEEGLESYRLDLADSASIEQGVKAVLERTGGELFALFNNGAYGQPGAVEDLRRDVLRAQFETNLFGTQELTNRIIPVMRRQGYGRIIHNSSVLGLVALPYRGAYNASKFALEGLTDTLRLELHGSGIQVALIEPGPIESRFRANAYAMFKKNIDRENSAHRDYYQGVEKRLAQKGHAQPFTLPPEAVLKKVIHALESPRPKRRYYVTFPTHLFGVARRILPVSLLDKILLKVSGGENR</sequence>
<comment type="similarity">
    <text evidence="1">Belongs to the short-chain dehydrogenases/reductases (SDR) family.</text>
</comment>
<dbReference type="Gene3D" id="3.40.50.720">
    <property type="entry name" value="NAD(P)-binding Rossmann-like Domain"/>
    <property type="match status" value="1"/>
</dbReference>
<dbReference type="PROSITE" id="PS00061">
    <property type="entry name" value="ADH_SHORT"/>
    <property type="match status" value="1"/>
</dbReference>
<dbReference type="PANTHER" id="PTHR44169">
    <property type="entry name" value="NADPH-DEPENDENT 1-ACYLDIHYDROXYACETONE PHOSPHATE REDUCTASE"/>
    <property type="match status" value="1"/>
</dbReference>
<evidence type="ECO:0000313" key="3">
    <source>
        <dbReference type="EMBL" id="ALP52526.1"/>
    </source>
</evidence>
<dbReference type="PANTHER" id="PTHR44169:SF6">
    <property type="entry name" value="NADPH-DEPENDENT 1-ACYLDIHYDROXYACETONE PHOSPHATE REDUCTASE"/>
    <property type="match status" value="1"/>
</dbReference>
<dbReference type="PRINTS" id="PR00081">
    <property type="entry name" value="GDHRDH"/>
</dbReference>
<reference evidence="3" key="1">
    <citation type="submission" date="2015-10" db="EMBL/GenBank/DDBJ databases">
        <title>Description of Candidatus Tenderia electrophaga gen. nov, sp. nov., an Uncultivated Electroautotroph from a Biocathode Enrichment.</title>
        <authorList>
            <person name="Eddie B.J."/>
            <person name="Malanoski A.P."/>
            <person name="Wang Z."/>
            <person name="Hall R.J."/>
            <person name="Oh S.D."/>
            <person name="Heiner C."/>
            <person name="Lin B."/>
            <person name="Strycharz-Glaven S.M."/>
        </authorList>
    </citation>
    <scope>NUCLEOTIDE SEQUENCE [LARGE SCALE GENOMIC DNA]</scope>
    <source>
        <strain evidence="3">NRL1</strain>
    </source>
</reference>
<accession>A0A0S2TBL2</accession>
<keyword evidence="4" id="KW-1185">Reference proteome</keyword>
<evidence type="ECO:0000256" key="1">
    <source>
        <dbReference type="ARBA" id="ARBA00006484"/>
    </source>
</evidence>
<dbReference type="CDD" id="cd05374">
    <property type="entry name" value="17beta-HSD-like_SDR_c"/>
    <property type="match status" value="1"/>
</dbReference>
<dbReference type="STRING" id="1748243.Tel_04840"/>
<dbReference type="NCBIfam" id="NF004649">
    <property type="entry name" value="PRK05993.1"/>
    <property type="match status" value="1"/>
</dbReference>
<dbReference type="Proteomes" id="UP000055136">
    <property type="component" value="Chromosome"/>
</dbReference>
<dbReference type="AlphaFoldDB" id="A0A0S2TBL2"/>
<proteinExistence type="inferred from homology"/>
<dbReference type="InterPro" id="IPR020904">
    <property type="entry name" value="Sc_DH/Rdtase_CS"/>
</dbReference>
<dbReference type="InterPro" id="IPR002347">
    <property type="entry name" value="SDR_fam"/>
</dbReference>
<dbReference type="Pfam" id="PF00106">
    <property type="entry name" value="adh_short"/>
    <property type="match status" value="1"/>
</dbReference>
<dbReference type="GO" id="GO:0016491">
    <property type="term" value="F:oxidoreductase activity"/>
    <property type="evidence" value="ECO:0007669"/>
    <property type="project" value="UniProtKB-KW"/>
</dbReference>
<keyword evidence="2" id="KW-0560">Oxidoreductase</keyword>
<dbReference type="SUPFAM" id="SSF51735">
    <property type="entry name" value="NAD(P)-binding Rossmann-fold domains"/>
    <property type="match status" value="1"/>
</dbReference>
<dbReference type="InterPro" id="IPR036291">
    <property type="entry name" value="NAD(P)-bd_dom_sf"/>
</dbReference>
<evidence type="ECO:0000256" key="2">
    <source>
        <dbReference type="ARBA" id="ARBA00023002"/>
    </source>
</evidence>
<organism evidence="3 4">
    <name type="scientific">Candidatus Tenderia electrophaga</name>
    <dbReference type="NCBI Taxonomy" id="1748243"/>
    <lineage>
        <taxon>Bacteria</taxon>
        <taxon>Pseudomonadati</taxon>
        <taxon>Pseudomonadota</taxon>
        <taxon>Gammaproteobacteria</taxon>
        <taxon>Candidatus Tenderiales</taxon>
        <taxon>Candidatus Tenderiaceae</taxon>
        <taxon>Candidatus Tenderia</taxon>
    </lineage>
</organism>